<feature type="compositionally biased region" description="Polar residues" evidence="10">
    <location>
        <begin position="746"/>
        <end position="757"/>
    </location>
</feature>
<evidence type="ECO:0000256" key="8">
    <source>
        <dbReference type="PROSITE-ProRule" id="PRU00192"/>
    </source>
</evidence>
<dbReference type="InterPro" id="IPR036028">
    <property type="entry name" value="SH3-like_dom_sf"/>
</dbReference>
<dbReference type="SMART" id="SM00248">
    <property type="entry name" value="ANK"/>
    <property type="match status" value="2"/>
</dbReference>
<feature type="compositionally biased region" description="Polar residues" evidence="10">
    <location>
        <begin position="589"/>
        <end position="606"/>
    </location>
</feature>
<dbReference type="PROSITE" id="PS50297">
    <property type="entry name" value="ANK_REP_REGION"/>
    <property type="match status" value="2"/>
</dbReference>
<feature type="repeat" description="ANK" evidence="7">
    <location>
        <begin position="1036"/>
        <end position="1068"/>
    </location>
</feature>
<dbReference type="OrthoDB" id="10038642at2759"/>
<protein>
    <submittedName>
        <fullName evidence="13">Apoptosis-stimulating of p53 protein 1-like isoform X1</fullName>
    </submittedName>
</protein>
<dbReference type="Pfam" id="PF21712">
    <property type="entry name" value="RASSF8-10_RA"/>
    <property type="match status" value="1"/>
</dbReference>
<name>A0A8B7XQZ0_ACAPL</name>
<evidence type="ECO:0000256" key="10">
    <source>
        <dbReference type="SAM" id="MobiDB-lite"/>
    </source>
</evidence>
<dbReference type="GO" id="GO:0002039">
    <property type="term" value="F:p53 binding"/>
    <property type="evidence" value="ECO:0007669"/>
    <property type="project" value="InterPro"/>
</dbReference>
<dbReference type="Pfam" id="PF00018">
    <property type="entry name" value="SH3_1"/>
    <property type="match status" value="1"/>
</dbReference>
<feature type="region of interest" description="Disordered" evidence="10">
    <location>
        <begin position="316"/>
        <end position="879"/>
    </location>
</feature>
<feature type="compositionally biased region" description="Polar residues" evidence="10">
    <location>
        <begin position="648"/>
        <end position="664"/>
    </location>
</feature>
<feature type="domain" description="SH3" evidence="11">
    <location>
        <begin position="1135"/>
        <end position="1197"/>
    </location>
</feature>
<feature type="coiled-coil region" evidence="9">
    <location>
        <begin position="218"/>
        <end position="245"/>
    </location>
</feature>
<gene>
    <name evidence="13" type="primary">LOC110975249</name>
</gene>
<sequence length="1202" mass="132261">MAHLPSTQMIVNVFLSNGPDKFAEVPVTPETTCRDVVDCCKEVGEEHCHLAELWRGCERPVHPEEHIFDILRQWGAHSNEVKFYLRHQSAKVQEVSSSDYQGQRMRKSEGMQEDLKIPPGVDLSLSELQDMAERQQHQIEAQQQTLVAKQQRLKFLKQQEQKQQQMAAEDERLRRLRDKVDSQEQKLRKLRTLRGQADATKNNNHTLSTELESVRTLFAQKEKELALAVAKVEELTQQLEQLKQGNLNGINGDVYRSPANEELDRLRKELLLRNRLNEEQSATLQKQRQTMVQRKEEMAVVDKRIEELTERLRKTRILGKPQLPPPGANVNNNASVPVRLPNGNVQLDRPFNGSQPRETGNRMNSRNDPRGMTGDPGRRSPLTNGDLSGPPPPGGSAQGRPGPTSRPMPPKPATLFPPQSFKPRTNQSGTSGVPRQGSPMSASRPHQAPASWHSTSLDNVQQSRSKPEGVNESGSDTSSLTENSSVDSMPTSGLSNQQQGPSRRPDNRSSPIPQNQRSGSPLSSQPLPVPKADPRLSSLSERRAGDRSPMYDLASLEAALSPPPQELLNDRGPPQQGDWRPPGFGPGQASGSPSRQANQPSGNVNRTETDSRTRSVSTDSVSSQSSNRHPPSPQGKKKPPPPPRAVTTGLSSARPNQLTPSSPSRVGPAAPNGQRYPSVSSQPSSAPFRNEGPQYGPTPAPSTHPGSPKLSGGRSSGSSSPVTGQHNGSPVPVARPQPGSPRSDHTAVTNPPASVNSDIPPPRPELPQPYSTAAPDPTRPRHQRSPATVGMFVPPPPAQMRNYNRPSYEKGLTSTDSGKKNLAVRSLFPDVQPNPPGRILPGNAPSAGGLQGPQPSREEDDIPLSPNRPPSPLNLPMSHLYHHPDFQRLRNMPRPLKKRLSYSEDKESLNFLKIGGLEPTVSETNQEPDLPKPEPQPNNTSKKDEDENFRNNAILSQKQYTAALSQLSRSPVISNRTSTGKGEVKGILKKEGALKKTIRVRFDPLALLLDASLEGEFDLVRRIMPEVPNPSGANDEGITALHNAICANHYEIVNFLIMNGVDVNAPDSDGWTPLHCAASCNNVIMVRNLVEHGACIFATTISDKETAADKCEEEEDGFKMCSQYLFGVQEKMGFLNGGRIFAVYSYTAEKPDELSFKDGEELTVIRRGDEEETEWWWAKKGEQMGYVPRNLFGLFPRVRPLF</sequence>
<dbReference type="PROSITE" id="PS50088">
    <property type="entry name" value="ANK_REPEAT"/>
    <property type="match status" value="2"/>
</dbReference>
<feature type="compositionally biased region" description="Polar residues" evidence="10">
    <location>
        <begin position="508"/>
        <end position="526"/>
    </location>
</feature>
<feature type="compositionally biased region" description="Polar residues" evidence="10">
    <location>
        <begin position="452"/>
        <end position="464"/>
    </location>
</feature>
<dbReference type="PANTHER" id="PTHR24131:SF10">
    <property type="entry name" value="ANKYRIN-REPEAT, SH3-DOMAIN, AND PROLINE-RICH-REGION CONTAINING PROTEIN, ISOFORM B"/>
    <property type="match status" value="1"/>
</dbReference>
<dbReference type="InterPro" id="IPR048945">
    <property type="entry name" value="RASSF8/10_RA"/>
</dbReference>
<evidence type="ECO:0000256" key="9">
    <source>
        <dbReference type="SAM" id="Coils"/>
    </source>
</evidence>
<evidence type="ECO:0000313" key="13">
    <source>
        <dbReference type="RefSeq" id="XP_022083258.1"/>
    </source>
</evidence>
<dbReference type="Pfam" id="PF12796">
    <property type="entry name" value="Ank_2"/>
    <property type="match status" value="1"/>
</dbReference>
<dbReference type="SMART" id="SM00326">
    <property type="entry name" value="SH3"/>
    <property type="match status" value="1"/>
</dbReference>
<dbReference type="GO" id="GO:0042981">
    <property type="term" value="P:regulation of apoptotic process"/>
    <property type="evidence" value="ECO:0007669"/>
    <property type="project" value="InterPro"/>
</dbReference>
<dbReference type="PROSITE" id="PS50002">
    <property type="entry name" value="SH3"/>
    <property type="match status" value="1"/>
</dbReference>
<dbReference type="GO" id="GO:0006915">
    <property type="term" value="P:apoptotic process"/>
    <property type="evidence" value="ECO:0007669"/>
    <property type="project" value="UniProtKB-KW"/>
</dbReference>
<evidence type="ECO:0000313" key="12">
    <source>
        <dbReference type="Proteomes" id="UP000694845"/>
    </source>
</evidence>
<feature type="compositionally biased region" description="Polar residues" evidence="10">
    <location>
        <begin position="472"/>
        <end position="501"/>
    </location>
</feature>
<evidence type="ECO:0000256" key="1">
    <source>
        <dbReference type="ARBA" id="ARBA00004123"/>
    </source>
</evidence>
<dbReference type="Gene3D" id="3.10.20.90">
    <property type="entry name" value="Phosphatidylinositol 3-kinase Catalytic Subunit, Chain A, domain 1"/>
    <property type="match status" value="1"/>
</dbReference>
<organism evidence="12 13">
    <name type="scientific">Acanthaster planci</name>
    <name type="common">Crown-of-thorns starfish</name>
    <dbReference type="NCBI Taxonomy" id="133434"/>
    <lineage>
        <taxon>Eukaryota</taxon>
        <taxon>Metazoa</taxon>
        <taxon>Echinodermata</taxon>
        <taxon>Eleutherozoa</taxon>
        <taxon>Asterozoa</taxon>
        <taxon>Asteroidea</taxon>
        <taxon>Valvatacea</taxon>
        <taxon>Valvatida</taxon>
        <taxon>Acanthasteridae</taxon>
        <taxon>Acanthaster</taxon>
    </lineage>
</organism>
<feature type="compositionally biased region" description="Basic and acidic residues" evidence="10">
    <location>
        <begin position="106"/>
        <end position="116"/>
    </location>
</feature>
<comment type="subcellular location">
    <subcellularLocation>
        <location evidence="1">Nucleus</location>
    </subcellularLocation>
</comment>
<keyword evidence="6" id="KW-0539">Nucleus</keyword>
<feature type="coiled-coil region" evidence="9">
    <location>
        <begin position="125"/>
        <end position="193"/>
    </location>
</feature>
<dbReference type="InterPro" id="IPR047163">
    <property type="entry name" value="ASPP1/2"/>
</dbReference>
<dbReference type="SUPFAM" id="SSF48403">
    <property type="entry name" value="Ankyrin repeat"/>
    <property type="match status" value="1"/>
</dbReference>
<dbReference type="InterPro" id="IPR029071">
    <property type="entry name" value="Ubiquitin-like_domsf"/>
</dbReference>
<keyword evidence="12" id="KW-1185">Reference proteome</keyword>
<keyword evidence="4" id="KW-0677">Repeat</keyword>
<dbReference type="GO" id="GO:0005634">
    <property type="term" value="C:nucleus"/>
    <property type="evidence" value="ECO:0007669"/>
    <property type="project" value="UniProtKB-SubCell"/>
</dbReference>
<feature type="compositionally biased region" description="Low complexity" evidence="10">
    <location>
        <begin position="614"/>
        <end position="626"/>
    </location>
</feature>
<feature type="compositionally biased region" description="Low complexity" evidence="10">
    <location>
        <begin position="705"/>
        <end position="721"/>
    </location>
</feature>
<evidence type="ECO:0000256" key="4">
    <source>
        <dbReference type="ARBA" id="ARBA00022737"/>
    </source>
</evidence>
<keyword evidence="3" id="KW-0053">Apoptosis</keyword>
<feature type="compositionally biased region" description="Polar residues" evidence="10">
    <location>
        <begin position="675"/>
        <end position="687"/>
    </location>
</feature>
<evidence type="ECO:0000256" key="7">
    <source>
        <dbReference type="PROSITE-ProRule" id="PRU00023"/>
    </source>
</evidence>
<dbReference type="FunFam" id="1.25.40.20:FF:000008">
    <property type="entry name" value="Apoptosis-stimulating of p53 protein 2 isoform 1"/>
    <property type="match status" value="1"/>
</dbReference>
<dbReference type="InterPro" id="IPR002110">
    <property type="entry name" value="Ankyrin_rpt"/>
</dbReference>
<accession>A0A8B7XQZ0</accession>
<keyword evidence="5 7" id="KW-0040">ANK repeat</keyword>
<dbReference type="Gene3D" id="1.25.40.20">
    <property type="entry name" value="Ankyrin repeat-containing domain"/>
    <property type="match status" value="1"/>
</dbReference>
<dbReference type="RefSeq" id="XP_022083258.1">
    <property type="nucleotide sequence ID" value="XM_022227566.1"/>
</dbReference>
<reference evidence="13" key="1">
    <citation type="submission" date="2025-08" db="UniProtKB">
        <authorList>
            <consortium name="RefSeq"/>
        </authorList>
    </citation>
    <scope>IDENTIFICATION</scope>
</reference>
<dbReference type="AlphaFoldDB" id="A0A8B7XQZ0"/>
<dbReference type="SUPFAM" id="SSF50044">
    <property type="entry name" value="SH3-domain"/>
    <property type="match status" value="1"/>
</dbReference>
<feature type="region of interest" description="Disordered" evidence="10">
    <location>
        <begin position="95"/>
        <end position="118"/>
    </location>
</feature>
<feature type="repeat" description="ANK" evidence="7">
    <location>
        <begin position="1069"/>
        <end position="1101"/>
    </location>
</feature>
<evidence type="ECO:0000256" key="3">
    <source>
        <dbReference type="ARBA" id="ARBA00022703"/>
    </source>
</evidence>
<dbReference type="SUPFAM" id="SSF54236">
    <property type="entry name" value="Ubiquitin-like"/>
    <property type="match status" value="1"/>
</dbReference>
<dbReference type="Proteomes" id="UP000694845">
    <property type="component" value="Unplaced"/>
</dbReference>
<evidence type="ECO:0000256" key="5">
    <source>
        <dbReference type="ARBA" id="ARBA00023043"/>
    </source>
</evidence>
<evidence type="ECO:0000256" key="2">
    <source>
        <dbReference type="ARBA" id="ARBA00022443"/>
    </source>
</evidence>
<feature type="compositionally biased region" description="Polar residues" evidence="10">
    <location>
        <begin position="422"/>
        <end position="441"/>
    </location>
</feature>
<dbReference type="PANTHER" id="PTHR24131">
    <property type="entry name" value="APOPTOSIS-STIMULATING OF P53 PROTEIN"/>
    <property type="match status" value="1"/>
</dbReference>
<dbReference type="KEGG" id="aplc:110975249"/>
<evidence type="ECO:0000259" key="11">
    <source>
        <dbReference type="PROSITE" id="PS50002"/>
    </source>
</evidence>
<keyword evidence="9" id="KW-0175">Coiled coil</keyword>
<dbReference type="CDD" id="cd16125">
    <property type="entry name" value="RA_ASPP1_2"/>
    <property type="match status" value="1"/>
</dbReference>
<dbReference type="InterPro" id="IPR036770">
    <property type="entry name" value="Ankyrin_rpt-contain_sf"/>
</dbReference>
<dbReference type="InterPro" id="IPR001452">
    <property type="entry name" value="SH3_domain"/>
</dbReference>
<feature type="compositionally biased region" description="Polar residues" evidence="10">
    <location>
        <begin position="352"/>
        <end position="366"/>
    </location>
</feature>
<proteinExistence type="predicted"/>
<keyword evidence="2 8" id="KW-0728">SH3 domain</keyword>
<dbReference type="CDD" id="cd11807">
    <property type="entry name" value="SH3_ASPP"/>
    <property type="match status" value="1"/>
</dbReference>
<evidence type="ECO:0000256" key="6">
    <source>
        <dbReference type="ARBA" id="ARBA00023242"/>
    </source>
</evidence>
<dbReference type="GeneID" id="110975249"/>
<feature type="region of interest" description="Disordered" evidence="10">
    <location>
        <begin position="911"/>
        <end position="947"/>
    </location>
</feature>